<reference evidence="2 3" key="1">
    <citation type="submission" date="2020-09" db="EMBL/GenBank/DDBJ databases">
        <title>Complete genome sequence of altererythrobacter flavus SS-21NJ, isolated from Dongying oil sludge in Shandong province.</title>
        <authorList>
            <person name="Sun S."/>
            <person name="Zhang Z."/>
        </authorList>
    </citation>
    <scope>NUCLEOTIDE SEQUENCE [LARGE SCALE GENOMIC DNA]</scope>
    <source>
        <strain evidence="2 3">SS-21NJ</strain>
    </source>
</reference>
<dbReference type="EMBL" id="CP061510">
    <property type="protein sequence ID" value="QSB46210.1"/>
    <property type="molecule type" value="Genomic_DNA"/>
</dbReference>
<protein>
    <submittedName>
        <fullName evidence="2">RHS repeat-associated core domain-containing protein</fullName>
    </submittedName>
</protein>
<sequence>MAINTYDEYGIPGSGNTGRFQYTGQAWLDGIGLYYYKARMYSPTLGRFMQTDPIGYADGMNWYNYVGGDPVNGIDSSGLGSCMIVGKPGICVTAKLEDAPRAQNLLANMMHDLTKERSGSRGERERERERGPQSEPCTVSSAGAYQTVAQAALDRAGGGGKAAPYDSNFSTLSNVPDLSDWTPAYNSHGGPTQSYEHFLGCSGFTTCFAAKIYLNDTHHGNLNTVALIRTDPFSYGSPSLSIPHVLDYVRARQSGNDNLNQGIASDYAAARGICP</sequence>
<feature type="compositionally biased region" description="Basic and acidic residues" evidence="1">
    <location>
        <begin position="112"/>
        <end position="132"/>
    </location>
</feature>
<dbReference type="Gene3D" id="2.180.10.10">
    <property type="entry name" value="RHS repeat-associated core"/>
    <property type="match status" value="1"/>
</dbReference>
<dbReference type="PRINTS" id="PR00394">
    <property type="entry name" value="RHSPROTEIN"/>
</dbReference>
<dbReference type="PANTHER" id="PTHR32305">
    <property type="match status" value="1"/>
</dbReference>
<accession>A0ABX7KG32</accession>
<dbReference type="InterPro" id="IPR050708">
    <property type="entry name" value="T6SS_VgrG/RHS"/>
</dbReference>
<organism evidence="2 3">
    <name type="scientific">Tsuneonella flava</name>
    <dbReference type="NCBI Taxonomy" id="2055955"/>
    <lineage>
        <taxon>Bacteria</taxon>
        <taxon>Pseudomonadati</taxon>
        <taxon>Pseudomonadota</taxon>
        <taxon>Alphaproteobacteria</taxon>
        <taxon>Sphingomonadales</taxon>
        <taxon>Erythrobacteraceae</taxon>
        <taxon>Tsuneonella</taxon>
    </lineage>
</organism>
<dbReference type="InterPro" id="IPR022385">
    <property type="entry name" value="Rhs_assc_core"/>
</dbReference>
<gene>
    <name evidence="2" type="ORF">IDJ81_13635</name>
</gene>
<name>A0ABX7KG32_9SPHN</name>
<evidence type="ECO:0000313" key="2">
    <source>
        <dbReference type="EMBL" id="QSB46210.1"/>
    </source>
</evidence>
<proteinExistence type="predicted"/>
<feature type="region of interest" description="Disordered" evidence="1">
    <location>
        <begin position="110"/>
        <end position="139"/>
    </location>
</feature>
<dbReference type="NCBIfam" id="TIGR03696">
    <property type="entry name" value="Rhs_assc_core"/>
    <property type="match status" value="1"/>
</dbReference>
<keyword evidence="3" id="KW-1185">Reference proteome</keyword>
<dbReference type="Proteomes" id="UP000663637">
    <property type="component" value="Chromosome"/>
</dbReference>
<evidence type="ECO:0000256" key="1">
    <source>
        <dbReference type="SAM" id="MobiDB-lite"/>
    </source>
</evidence>
<evidence type="ECO:0000313" key="3">
    <source>
        <dbReference type="Proteomes" id="UP000663637"/>
    </source>
</evidence>
<dbReference type="PANTHER" id="PTHR32305:SF15">
    <property type="entry name" value="PROTEIN RHSA-RELATED"/>
    <property type="match status" value="1"/>
</dbReference>